<proteinExistence type="predicted"/>
<evidence type="ECO:0000313" key="1">
    <source>
        <dbReference type="EMBL" id="MDQ0337245.1"/>
    </source>
</evidence>
<sequence>MGSQNIQHIFEGEIDPVSNNYVLKKVKNLETQSVISPEQIQTIYKHLSKVLNSSEDYVITVNDQMPIRLSHDDIKQLLIELEEIKNGLH</sequence>
<comment type="caution">
    <text evidence="1">The sequence shown here is derived from an EMBL/GenBank/DDBJ whole genome shotgun (WGS) entry which is preliminary data.</text>
</comment>
<protein>
    <submittedName>
        <fullName evidence="1">Uncharacterized protein</fullName>
    </submittedName>
</protein>
<dbReference type="Proteomes" id="UP001232445">
    <property type="component" value="Unassembled WGS sequence"/>
</dbReference>
<keyword evidence="2" id="KW-1185">Reference proteome</keyword>
<dbReference type="RefSeq" id="WP_307334127.1">
    <property type="nucleotide sequence ID" value="NZ_JAUSUQ010000001.1"/>
</dbReference>
<name>A0ABU0CP23_9BACI</name>
<accession>A0ABU0CP23</accession>
<gene>
    <name evidence="1" type="ORF">J2S00_000015</name>
</gene>
<dbReference type="EMBL" id="JAUSUQ010000001">
    <property type="protein sequence ID" value="MDQ0337245.1"/>
    <property type="molecule type" value="Genomic_DNA"/>
</dbReference>
<evidence type="ECO:0000313" key="2">
    <source>
        <dbReference type="Proteomes" id="UP001232445"/>
    </source>
</evidence>
<reference evidence="1 2" key="1">
    <citation type="submission" date="2023-07" db="EMBL/GenBank/DDBJ databases">
        <title>Genomic Encyclopedia of Type Strains, Phase IV (KMG-IV): sequencing the most valuable type-strain genomes for metagenomic binning, comparative biology and taxonomic classification.</title>
        <authorList>
            <person name="Goeker M."/>
        </authorList>
    </citation>
    <scope>NUCLEOTIDE SEQUENCE [LARGE SCALE GENOMIC DNA]</scope>
    <source>
        <strain evidence="1 2">DSM 17740</strain>
    </source>
</reference>
<organism evidence="1 2">
    <name type="scientific">Caldalkalibacillus uzonensis</name>
    <dbReference type="NCBI Taxonomy" id="353224"/>
    <lineage>
        <taxon>Bacteria</taxon>
        <taxon>Bacillati</taxon>
        <taxon>Bacillota</taxon>
        <taxon>Bacilli</taxon>
        <taxon>Bacillales</taxon>
        <taxon>Bacillaceae</taxon>
        <taxon>Caldalkalibacillus</taxon>
    </lineage>
</organism>